<evidence type="ECO:0000313" key="2">
    <source>
        <dbReference type="EMBL" id="KAL3266121.1"/>
    </source>
</evidence>
<keyword evidence="3" id="KW-1185">Reference proteome</keyword>
<comment type="caution">
    <text evidence="2">The sequence shown here is derived from an EMBL/GenBank/DDBJ whole genome shotgun (WGS) entry which is preliminary data.</text>
</comment>
<evidence type="ECO:0000256" key="1">
    <source>
        <dbReference type="SAM" id="MobiDB-lite"/>
    </source>
</evidence>
<dbReference type="PANTHER" id="PTHR21608:SF7">
    <property type="entry name" value="KINESIN-LIKE PROTEIN CG14535"/>
    <property type="match status" value="1"/>
</dbReference>
<name>A0ABD2MIB5_9CUCU</name>
<sequence>AAQKLNLSSSPHRRKRYNSEDEATGFCGVLQRNPPPVPPALLRRLGVKEVTGVGKHSPNSVAMSSEPLIASSFVRFLSITPASGSERRIDSTHASGEVTSETPNQVQLSQPPPSETGVVFRTLRFELGSRNKEKVWEPYLIQNFTANSVRISSKLINNSL</sequence>
<feature type="non-terminal residue" evidence="2">
    <location>
        <position position="1"/>
    </location>
</feature>
<dbReference type="AlphaFoldDB" id="A0ABD2MIB5"/>
<accession>A0ABD2MIB5</accession>
<dbReference type="EMBL" id="JABFTP020000001">
    <property type="protein sequence ID" value="KAL3266121.1"/>
    <property type="molecule type" value="Genomic_DNA"/>
</dbReference>
<gene>
    <name evidence="2" type="ORF">HHI36_010307</name>
</gene>
<protein>
    <submittedName>
        <fullName evidence="2">Uncharacterized protein</fullName>
    </submittedName>
</protein>
<feature type="region of interest" description="Disordered" evidence="1">
    <location>
        <begin position="83"/>
        <end position="113"/>
    </location>
</feature>
<dbReference type="Proteomes" id="UP001516400">
    <property type="component" value="Unassembled WGS sequence"/>
</dbReference>
<organism evidence="2 3">
    <name type="scientific">Cryptolaemus montrouzieri</name>
    <dbReference type="NCBI Taxonomy" id="559131"/>
    <lineage>
        <taxon>Eukaryota</taxon>
        <taxon>Metazoa</taxon>
        <taxon>Ecdysozoa</taxon>
        <taxon>Arthropoda</taxon>
        <taxon>Hexapoda</taxon>
        <taxon>Insecta</taxon>
        <taxon>Pterygota</taxon>
        <taxon>Neoptera</taxon>
        <taxon>Endopterygota</taxon>
        <taxon>Coleoptera</taxon>
        <taxon>Polyphaga</taxon>
        <taxon>Cucujiformia</taxon>
        <taxon>Coccinelloidea</taxon>
        <taxon>Coccinellidae</taxon>
        <taxon>Scymninae</taxon>
        <taxon>Scymnini</taxon>
        <taxon>Cryptolaemus</taxon>
    </lineage>
</organism>
<evidence type="ECO:0000313" key="3">
    <source>
        <dbReference type="Proteomes" id="UP001516400"/>
    </source>
</evidence>
<proteinExistence type="predicted"/>
<dbReference type="PANTHER" id="PTHR21608">
    <property type="entry name" value="KINESIN-LIKE PROTEIN CG14535"/>
    <property type="match status" value="1"/>
</dbReference>
<feature type="compositionally biased region" description="Polar residues" evidence="1">
    <location>
        <begin position="92"/>
        <end position="109"/>
    </location>
</feature>
<reference evidence="2 3" key="1">
    <citation type="journal article" date="2021" name="BMC Biol.">
        <title>Horizontally acquired antibacterial genes associated with adaptive radiation of ladybird beetles.</title>
        <authorList>
            <person name="Li H.S."/>
            <person name="Tang X.F."/>
            <person name="Huang Y.H."/>
            <person name="Xu Z.Y."/>
            <person name="Chen M.L."/>
            <person name="Du X.Y."/>
            <person name="Qiu B.Y."/>
            <person name="Chen P.T."/>
            <person name="Zhang W."/>
            <person name="Slipinski A."/>
            <person name="Escalona H.E."/>
            <person name="Waterhouse R.M."/>
            <person name="Zwick A."/>
            <person name="Pang H."/>
        </authorList>
    </citation>
    <scope>NUCLEOTIDE SEQUENCE [LARGE SCALE GENOMIC DNA]</scope>
    <source>
        <strain evidence="2">SYSU2018</strain>
    </source>
</reference>
<dbReference type="InterPro" id="IPR027640">
    <property type="entry name" value="Kinesin-like_fam"/>
</dbReference>